<proteinExistence type="predicted"/>
<reference evidence="2" key="1">
    <citation type="submission" date="2022-02" db="EMBL/GenBank/DDBJ databases">
        <title>Towards deciphering the DNA virus diversity associated with rodent species in the families Cricetidae and Heteromyidae.</title>
        <authorList>
            <person name="Lund M."/>
            <person name="Larsen B.B."/>
            <person name="Gryseels S."/>
            <person name="Kraberger S."/>
            <person name="Rowsey D.M."/>
            <person name="Steger L."/>
            <person name="Yule K.M."/>
            <person name="Upham N.S."/>
            <person name="Worobey M."/>
            <person name="Van Doorslaer K."/>
            <person name="Varsani A."/>
        </authorList>
    </citation>
    <scope>NUCLEOTIDE SEQUENCE</scope>
    <source>
        <strain evidence="2">UA08Rod_5307</strain>
    </source>
</reference>
<dbReference type="EMBL" id="OM869553">
    <property type="protein sequence ID" value="UPW41178.1"/>
    <property type="molecule type" value="Genomic_DNA"/>
</dbReference>
<evidence type="ECO:0000259" key="1">
    <source>
        <dbReference type="Pfam" id="PF23343"/>
    </source>
</evidence>
<dbReference type="InterPro" id="IPR056906">
    <property type="entry name" value="ORF2/G2P_dom"/>
</dbReference>
<sequence>MHAPPSFASYAGRRDCVNSELPRPISERVSLFSPLLTFGVFMCLFPVKNRNVQSDAYRAGIKYFDCGTCPECLRQRSNVWVLRAVAESRLHAYSCMCTLTYDNYAYDSHGNIIGELPPDRDLHVCKRDIQLFVKRLRKKFGAGVKYLCNAEYGSRTHRAHYHILLFGVKFADSHFYKKSKRGNVIYRSETLTSLWHHGICTIDSINVRANVAAYCTKYCSKQRSEDTFILASKNLGLSNLLETFNGKSYVVEGREHPVPRQVWQHYITDCYDGGRLQFSPRYVNKTEDTFYSGEYDRACELRRNYRFIRDSDPTYVQYLSYWQNKITQIEMTRPDIRTRILQLPKTFERYQTAALRCYDYRNDPSNPYFELAPNSTVGLSIRLDDIYNMCHRIGIFCDYHVWFPRHSWKRMESHLPYYSCHNRANDTICVPEKHSGWRLIFEERPESDISDVTHWYDYHYKYWQQSFLQ</sequence>
<feature type="domain" description="Replication-associated protein ORF2/G2P" evidence="1">
    <location>
        <begin position="95"/>
        <end position="222"/>
    </location>
</feature>
<name>A0A976N2A8_9VIRU</name>
<organism evidence="2">
    <name type="scientific">Sigmofec virus UA08Rod_5307</name>
    <dbReference type="NCBI Taxonomy" id="2929418"/>
    <lineage>
        <taxon>Viruses</taxon>
        <taxon>Monodnaviria</taxon>
        <taxon>Sangervirae</taxon>
        <taxon>Phixviricota</taxon>
        <taxon>Malgrandaviricetes</taxon>
        <taxon>Petitvirales</taxon>
        <taxon>Microviridae</taxon>
    </lineage>
</organism>
<evidence type="ECO:0000313" key="2">
    <source>
        <dbReference type="EMBL" id="UPW41178.1"/>
    </source>
</evidence>
<accession>A0A976N2A8</accession>
<dbReference type="Pfam" id="PF23343">
    <property type="entry name" value="REP_ORF2-G2P"/>
    <property type="match status" value="1"/>
</dbReference>
<protein>
    <submittedName>
        <fullName evidence="2">Replication initiator protein</fullName>
    </submittedName>
</protein>